<dbReference type="GO" id="GO:0003735">
    <property type="term" value="F:structural constituent of ribosome"/>
    <property type="evidence" value="ECO:0007669"/>
    <property type="project" value="TreeGrafter"/>
</dbReference>
<reference evidence="1" key="1">
    <citation type="submission" date="2023-06" db="EMBL/GenBank/DDBJ databases">
        <authorList>
            <person name="Delattre M."/>
        </authorList>
    </citation>
    <scope>NUCLEOTIDE SEQUENCE</scope>
    <source>
        <strain evidence="1">AF72</strain>
    </source>
</reference>
<dbReference type="GO" id="GO:0005763">
    <property type="term" value="C:mitochondrial small ribosomal subunit"/>
    <property type="evidence" value="ECO:0007669"/>
    <property type="project" value="TreeGrafter"/>
</dbReference>
<feature type="non-terminal residue" evidence="1">
    <location>
        <position position="958"/>
    </location>
</feature>
<name>A0AA36CV38_9BILA</name>
<dbReference type="InterPro" id="IPR019374">
    <property type="entry name" value="Ribosomal_mS22"/>
</dbReference>
<dbReference type="Proteomes" id="UP001177023">
    <property type="component" value="Unassembled WGS sequence"/>
</dbReference>
<dbReference type="PANTHER" id="PTHR13071:SF4">
    <property type="entry name" value="SMALL RIBOSOMAL SUBUNIT PROTEIN MS22"/>
    <property type="match status" value="1"/>
</dbReference>
<dbReference type="AlphaFoldDB" id="A0AA36CV38"/>
<evidence type="ECO:0000313" key="1">
    <source>
        <dbReference type="EMBL" id="CAJ0575915.1"/>
    </source>
</evidence>
<gene>
    <name evidence="1" type="ORF">MSPICULIGERA_LOCUS14216</name>
</gene>
<comment type="caution">
    <text evidence="1">The sequence shown here is derived from an EMBL/GenBank/DDBJ whole genome shotgun (WGS) entry which is preliminary data.</text>
</comment>
<protein>
    <submittedName>
        <fullName evidence="1">Uncharacterized protein</fullName>
    </submittedName>
</protein>
<dbReference type="Pfam" id="PF10245">
    <property type="entry name" value="MRP-S22"/>
    <property type="match status" value="1"/>
</dbReference>
<organism evidence="1 2">
    <name type="scientific">Mesorhabditis spiculigera</name>
    <dbReference type="NCBI Taxonomy" id="96644"/>
    <lineage>
        <taxon>Eukaryota</taxon>
        <taxon>Metazoa</taxon>
        <taxon>Ecdysozoa</taxon>
        <taxon>Nematoda</taxon>
        <taxon>Chromadorea</taxon>
        <taxon>Rhabditida</taxon>
        <taxon>Rhabditina</taxon>
        <taxon>Rhabditomorpha</taxon>
        <taxon>Rhabditoidea</taxon>
        <taxon>Rhabditidae</taxon>
        <taxon>Mesorhabditinae</taxon>
        <taxon>Mesorhabditis</taxon>
    </lineage>
</organism>
<accession>A0AA36CV38</accession>
<keyword evidence="2" id="KW-1185">Reference proteome</keyword>
<dbReference type="PANTHER" id="PTHR13071">
    <property type="entry name" value="MITOCHONDRIAL 28S RIBOSOMAL PROTEIN S22"/>
    <property type="match status" value="1"/>
</dbReference>
<sequence>MFRHTLLRLQRLRAVAQSVSSPQTSLRQASAWINPMLSNLDAKVAEEVDAERLFTTPQVHELLQKITGVDLENKVFRSRRISNQQRRSHFALMTDERLENTIERMKDEAQLFLQFVPLKEPREIKTELLAHDEEIAGFDSSRFVFTDISFDATDQNRTVVVREIDGKLRTATPEEHDRMNRTYYNKQNRPVVDPAVFSDPWLDSALARDEHEFVMDWACLYYEADDPKFVETTKVVFDRTIAANKFDVFYSTRHFGTLVFYMALNNNLPPLLNYFAGHGELRECALLVRLQKTLYPEWRTAIGTNDTDLKIVQDFVKQNPRFKPKLTDLTKFLAQGGQKPFKHAVAPNELKSQVGARLLASEKNIDVSRTELAKICRECEEQEHALANLGDVDTAVHRVLGSLEDHIKTLRMSENSLTVNQTILQYEAAKTRATTLLKCISAGRQYEKAWESLKEVSKEDQATMLGTLQELQSSIDVIRNLVPTAAMNVKDLEDQKDAFLAWQSTAFFLALQQGDTAKIAEIHSTYASLDRKKEFVAIFSKGVSNRFANANFARTSASRFLECVKHEIENQMYIFFGEKSGAKREFLDSDECILLVKAAMKKALAEYGFKAVVTEILHAENDPLAYIYDLEKSVPAVTNALPDTFTEDMREMANELLLYMRDTFLDSAVDPLTSALIKHVQSKVDAMDLVTGSHRTRIAAFSSACHDIIHLFDNSLTRLPKFFEPATIKQLLQRPVTTAVDAIINKAKNWNFARDSQGKTRPIDDLIKVNSAAGQLIAGLSRLKISAEKLEIDGMIFRAWNSRVCDATLKNVATAMSGEVQRGVAEVKEKLHSGIRKGVELPSYAMMPSEYITKIAQEVLQSFHKFEVFFADDNITHSFAMWTDVSEEREEDLLMKVMRDLCAVIVRSFIETLGDVSALPPVPAKQLFCDAGYFRDALQDLRIPAPALDEVITKLTPT</sequence>
<evidence type="ECO:0000313" key="2">
    <source>
        <dbReference type="Proteomes" id="UP001177023"/>
    </source>
</evidence>
<dbReference type="EMBL" id="CATQJA010002641">
    <property type="protein sequence ID" value="CAJ0575915.1"/>
    <property type="molecule type" value="Genomic_DNA"/>
</dbReference>
<proteinExistence type="predicted"/>